<dbReference type="SUPFAM" id="SSF51197">
    <property type="entry name" value="Clavaminate synthase-like"/>
    <property type="match status" value="1"/>
</dbReference>
<evidence type="ECO:0000256" key="1">
    <source>
        <dbReference type="ARBA" id="ARBA00004123"/>
    </source>
</evidence>
<dbReference type="SMART" id="SM00558">
    <property type="entry name" value="JmjC"/>
    <property type="match status" value="1"/>
</dbReference>
<proteinExistence type="predicted"/>
<evidence type="ECO:0000313" key="5">
    <source>
        <dbReference type="EMBL" id="RKP17825.1"/>
    </source>
</evidence>
<evidence type="ECO:0000259" key="3">
    <source>
        <dbReference type="PROSITE" id="PS51183"/>
    </source>
</evidence>
<dbReference type="InterPro" id="IPR003349">
    <property type="entry name" value="JmjN"/>
</dbReference>
<dbReference type="EMBL" id="ML005664">
    <property type="protein sequence ID" value="RKP17825.1"/>
    <property type="molecule type" value="Genomic_DNA"/>
</dbReference>
<evidence type="ECO:0000259" key="4">
    <source>
        <dbReference type="PROSITE" id="PS51184"/>
    </source>
</evidence>
<dbReference type="GO" id="GO:0005634">
    <property type="term" value="C:nucleus"/>
    <property type="evidence" value="ECO:0007669"/>
    <property type="project" value="UniProtKB-SubCell"/>
</dbReference>
<dbReference type="PROSITE" id="PS51184">
    <property type="entry name" value="JMJC"/>
    <property type="match status" value="1"/>
</dbReference>
<dbReference type="InterPro" id="IPR011011">
    <property type="entry name" value="Znf_FYVE_PHD"/>
</dbReference>
<organism evidence="5 6">
    <name type="scientific">Rozella allomycis (strain CSF55)</name>
    <dbReference type="NCBI Taxonomy" id="988480"/>
    <lineage>
        <taxon>Eukaryota</taxon>
        <taxon>Fungi</taxon>
        <taxon>Fungi incertae sedis</taxon>
        <taxon>Cryptomycota</taxon>
        <taxon>Cryptomycota incertae sedis</taxon>
        <taxon>Rozella</taxon>
    </lineage>
</organism>
<comment type="subcellular location">
    <subcellularLocation>
        <location evidence="1">Nucleus</location>
    </subcellularLocation>
</comment>
<gene>
    <name evidence="5" type="ORF">ROZALSC1DRAFT_30413</name>
</gene>
<feature type="domain" description="JmjC" evidence="4">
    <location>
        <begin position="278"/>
        <end position="442"/>
    </location>
</feature>
<accession>A0A4P9YF31</accession>
<dbReference type="PANTHER" id="PTHR10694">
    <property type="entry name" value="LYSINE-SPECIFIC DEMETHYLASE"/>
    <property type="match status" value="1"/>
</dbReference>
<dbReference type="SMART" id="SM00545">
    <property type="entry name" value="JmjN"/>
    <property type="match status" value="1"/>
</dbReference>
<dbReference type="Proteomes" id="UP000281549">
    <property type="component" value="Unassembled WGS sequence"/>
</dbReference>
<dbReference type="PROSITE" id="PS51183">
    <property type="entry name" value="JMJN"/>
    <property type="match status" value="1"/>
</dbReference>
<protein>
    <submittedName>
        <fullName evidence="5">JmjC-domain-containing protein</fullName>
    </submittedName>
</protein>
<sequence>MDLELAPILRPKYDDFKDSIRFISNIYSQISEIGACQVVPPADWKRPKGFECLDHLNQCEMPVYSQKLHLINGLRRVDHGLTQSFVTFIKSFGANGHGKLFFIGKNISCFELSNIIDESQTSAIKEIGLFFEYLLLVKEVKAEAFQCGMSVHDFCNSGLVIKVNDSNFVCKSCNMQVYLRELTFCRVCKDRFHSSCVLSISCPNKYYCVRCIVLPGHAFSFEQVEGMTVKEFVQNCDKTVGNELETEKEYWQILDAGCYKALYGANIDYKTLQSGFDDNKNDQWSLLNLPRMSLLKYLANDIPGLTHPWLYFGSKFSTFCWHIEDHSLMSINYLHSGAVKTWYIIPPEYSTAFELCLQKTLPLLFISQPKLLYQMNLILPLDVLKKHGIPVYKINQVPGTFVITFPNCYHSGFNNGFNIAEAVNLALPQWIPFAMQSLNRYAIDQRLNLLSVDEIIIQMIENDEKMSSEIVSILIEQISTEIRIRRALIEKYGEKQKRYMNKHACNNCKKIFYFSYAAVPEGTLCLGCIQDTPEYVVYGLSSDYLTFLLEKVNKIYC</sequence>
<dbReference type="Gene3D" id="2.60.120.650">
    <property type="entry name" value="Cupin"/>
    <property type="match status" value="2"/>
</dbReference>
<reference evidence="6" key="1">
    <citation type="journal article" date="2018" name="Nat. Microbiol.">
        <title>Leveraging single-cell genomics to expand the fungal tree of life.</title>
        <authorList>
            <person name="Ahrendt S.R."/>
            <person name="Quandt C.A."/>
            <person name="Ciobanu D."/>
            <person name="Clum A."/>
            <person name="Salamov A."/>
            <person name="Andreopoulos B."/>
            <person name="Cheng J.F."/>
            <person name="Woyke T."/>
            <person name="Pelin A."/>
            <person name="Henrissat B."/>
            <person name="Reynolds N.K."/>
            <person name="Benny G.L."/>
            <person name="Smith M.E."/>
            <person name="James T.Y."/>
            <person name="Grigoriev I.V."/>
        </authorList>
    </citation>
    <scope>NUCLEOTIDE SEQUENCE [LARGE SCALE GENOMIC DNA]</scope>
    <source>
        <strain evidence="6">CSF55</strain>
    </source>
</reference>
<dbReference type="InterPro" id="IPR003347">
    <property type="entry name" value="JmjC_dom"/>
</dbReference>
<dbReference type="AlphaFoldDB" id="A0A4P9YF31"/>
<dbReference type="GO" id="GO:0032452">
    <property type="term" value="F:histone demethylase activity"/>
    <property type="evidence" value="ECO:0007669"/>
    <property type="project" value="TreeGrafter"/>
</dbReference>
<dbReference type="GO" id="GO:0010468">
    <property type="term" value="P:regulation of gene expression"/>
    <property type="evidence" value="ECO:0007669"/>
    <property type="project" value="TreeGrafter"/>
</dbReference>
<evidence type="ECO:0000313" key="6">
    <source>
        <dbReference type="Proteomes" id="UP000281549"/>
    </source>
</evidence>
<name>A0A4P9YF31_ROZAC</name>
<dbReference type="SUPFAM" id="SSF57903">
    <property type="entry name" value="FYVE/PHD zinc finger"/>
    <property type="match status" value="1"/>
</dbReference>
<evidence type="ECO:0000256" key="2">
    <source>
        <dbReference type="ARBA" id="ARBA00023242"/>
    </source>
</evidence>
<feature type="domain" description="JmjN" evidence="3">
    <location>
        <begin position="6"/>
        <end position="47"/>
    </location>
</feature>
<dbReference type="Pfam" id="PF02373">
    <property type="entry name" value="JmjC"/>
    <property type="match status" value="1"/>
</dbReference>
<keyword evidence="2" id="KW-0539">Nucleus</keyword>
<dbReference type="GO" id="GO:0000785">
    <property type="term" value="C:chromatin"/>
    <property type="evidence" value="ECO:0007669"/>
    <property type="project" value="TreeGrafter"/>
</dbReference>